<evidence type="ECO:0000256" key="2">
    <source>
        <dbReference type="ARBA" id="ARBA00023242"/>
    </source>
</evidence>
<dbReference type="Pfam" id="PF02966">
    <property type="entry name" value="DIM1"/>
    <property type="match status" value="1"/>
</dbReference>
<evidence type="ECO:0000313" key="3">
    <source>
        <dbReference type="EMBL" id="KAK5785284.1"/>
    </source>
</evidence>
<gene>
    <name evidence="3" type="ORF">PVK06_039851</name>
</gene>
<name>A0ABR0N3Z8_GOSAR</name>
<dbReference type="PANTHER" id="PTHR12052:SF5">
    <property type="entry name" value="THIOREDOXIN-LIKE PROTEIN 4A"/>
    <property type="match status" value="1"/>
</dbReference>
<reference evidence="3 4" key="1">
    <citation type="submission" date="2023-03" db="EMBL/GenBank/DDBJ databases">
        <title>WGS of Gossypium arboreum.</title>
        <authorList>
            <person name="Yu D."/>
        </authorList>
    </citation>
    <scope>NUCLEOTIDE SEQUENCE [LARGE SCALE GENOMIC DNA]</scope>
    <source>
        <tissue evidence="3">Leaf</tissue>
    </source>
</reference>
<comment type="caution">
    <text evidence="3">The sequence shown here is derived from an EMBL/GenBank/DDBJ whole genome shotgun (WGS) entry which is preliminary data.</text>
</comment>
<dbReference type="EMBL" id="JARKNE010000011">
    <property type="protein sequence ID" value="KAK5785284.1"/>
    <property type="molecule type" value="Genomic_DNA"/>
</dbReference>
<dbReference type="InterPro" id="IPR004123">
    <property type="entry name" value="Dim1"/>
</dbReference>
<accession>A0ABR0N3Z8</accession>
<dbReference type="Proteomes" id="UP001358586">
    <property type="component" value="Chromosome 11"/>
</dbReference>
<sequence>MPRNKHIIIDLGTNNNKINWALKDKQEFIDIIETVYLGQRKGRGLVIALKDYLTKYRY</sequence>
<dbReference type="Gene3D" id="3.40.30.10">
    <property type="entry name" value="Glutaredoxin"/>
    <property type="match status" value="1"/>
</dbReference>
<proteinExistence type="predicted"/>
<keyword evidence="2" id="KW-0539">Nucleus</keyword>
<comment type="subcellular location">
    <subcellularLocation>
        <location evidence="1">Nucleus</location>
    </subcellularLocation>
</comment>
<protein>
    <submittedName>
        <fullName evidence="3">Uncharacterized protein</fullName>
    </submittedName>
</protein>
<evidence type="ECO:0000256" key="1">
    <source>
        <dbReference type="ARBA" id="ARBA00004123"/>
    </source>
</evidence>
<dbReference type="PANTHER" id="PTHR12052">
    <property type="entry name" value="THIOREDOXIN-LIKE PROTEN 4A, 4B"/>
    <property type="match status" value="1"/>
</dbReference>
<evidence type="ECO:0000313" key="4">
    <source>
        <dbReference type="Proteomes" id="UP001358586"/>
    </source>
</evidence>
<keyword evidence="4" id="KW-1185">Reference proteome</keyword>
<organism evidence="3 4">
    <name type="scientific">Gossypium arboreum</name>
    <name type="common">Tree cotton</name>
    <name type="synonym">Gossypium nanking</name>
    <dbReference type="NCBI Taxonomy" id="29729"/>
    <lineage>
        <taxon>Eukaryota</taxon>
        <taxon>Viridiplantae</taxon>
        <taxon>Streptophyta</taxon>
        <taxon>Embryophyta</taxon>
        <taxon>Tracheophyta</taxon>
        <taxon>Spermatophyta</taxon>
        <taxon>Magnoliopsida</taxon>
        <taxon>eudicotyledons</taxon>
        <taxon>Gunneridae</taxon>
        <taxon>Pentapetalae</taxon>
        <taxon>rosids</taxon>
        <taxon>malvids</taxon>
        <taxon>Malvales</taxon>
        <taxon>Malvaceae</taxon>
        <taxon>Malvoideae</taxon>
        <taxon>Gossypium</taxon>
    </lineage>
</organism>